<proteinExistence type="predicted"/>
<dbReference type="Proteomes" id="UP000593577">
    <property type="component" value="Unassembled WGS sequence"/>
</dbReference>
<dbReference type="EMBL" id="JABFAA010349763">
    <property type="protein sequence ID" value="MBA0702206.1"/>
    <property type="molecule type" value="Genomic_DNA"/>
</dbReference>
<comment type="caution">
    <text evidence="1">The sequence shown here is derived from an EMBL/GenBank/DDBJ whole genome shotgun (WGS) entry which is preliminary data.</text>
</comment>
<evidence type="ECO:0000313" key="1">
    <source>
        <dbReference type="EMBL" id="MBA0702206.1"/>
    </source>
</evidence>
<gene>
    <name evidence="1" type="ORF">Goari_005492</name>
</gene>
<dbReference type="AlphaFoldDB" id="A0A7J8YRI4"/>
<name>A0A7J8YRI4_GOSAI</name>
<organism evidence="1 2">
    <name type="scientific">Gossypium aridum</name>
    <name type="common">American cotton</name>
    <name type="synonym">Erioxylum aridum</name>
    <dbReference type="NCBI Taxonomy" id="34290"/>
    <lineage>
        <taxon>Eukaryota</taxon>
        <taxon>Viridiplantae</taxon>
        <taxon>Streptophyta</taxon>
        <taxon>Embryophyta</taxon>
        <taxon>Tracheophyta</taxon>
        <taxon>Spermatophyta</taxon>
        <taxon>Magnoliopsida</taxon>
        <taxon>eudicotyledons</taxon>
        <taxon>Gunneridae</taxon>
        <taxon>Pentapetalae</taxon>
        <taxon>rosids</taxon>
        <taxon>malvids</taxon>
        <taxon>Malvales</taxon>
        <taxon>Malvaceae</taxon>
        <taxon>Malvoideae</taxon>
        <taxon>Gossypium</taxon>
    </lineage>
</organism>
<protein>
    <submittedName>
        <fullName evidence="1">Uncharacterized protein</fullName>
    </submittedName>
</protein>
<accession>A0A7J8YRI4</accession>
<reference evidence="1 2" key="1">
    <citation type="journal article" date="2019" name="Genome Biol. Evol.">
        <title>Insights into the evolution of the New World diploid cottons (Gossypium, subgenus Houzingenia) based on genome sequencing.</title>
        <authorList>
            <person name="Grover C.E."/>
            <person name="Arick M.A. 2nd"/>
            <person name="Thrash A."/>
            <person name="Conover J.L."/>
            <person name="Sanders W.S."/>
            <person name="Peterson D.G."/>
            <person name="Frelichowski J.E."/>
            <person name="Scheffler J.A."/>
            <person name="Scheffler B.E."/>
            <person name="Wendel J.F."/>
        </authorList>
    </citation>
    <scope>NUCLEOTIDE SEQUENCE [LARGE SCALE GENOMIC DNA]</scope>
    <source>
        <strain evidence="1">185</strain>
        <tissue evidence="1">Leaf</tissue>
    </source>
</reference>
<dbReference type="PANTHER" id="PTHR48200">
    <property type="entry name" value="PROTEIN, PUTATIVE-RELATED"/>
    <property type="match status" value="1"/>
</dbReference>
<sequence>MEEHTTLLYYPRIQVNKTFSRAANVPTFLKRLMSITGMTHPNMKKRVDIFTLSIYRLVIFPKVEKVSYRVFSDNYSPLKEFVTTPRRDNILKEKWLVILQGLQDEDVKWRSRQFIPATQGLAQYEFVYKGDNYKKKVSEMSNAWNQTHKMKKFAVNPMSTPEYDWWWGKRVNDNVLMSS</sequence>
<dbReference type="PANTHER" id="PTHR48200:SF1">
    <property type="entry name" value="AMINOTRANSFERASE-LIKE PLANT MOBILE DOMAIN-CONTAINING PROTEIN"/>
    <property type="match status" value="1"/>
</dbReference>
<evidence type="ECO:0000313" key="2">
    <source>
        <dbReference type="Proteomes" id="UP000593577"/>
    </source>
</evidence>
<keyword evidence="2" id="KW-1185">Reference proteome</keyword>